<evidence type="ECO:0000256" key="1">
    <source>
        <dbReference type="SAM" id="MobiDB-lite"/>
    </source>
</evidence>
<proteinExistence type="predicted"/>
<reference evidence="2 3" key="1">
    <citation type="submission" date="2019-04" db="EMBL/GenBank/DDBJ databases">
        <title>Friends and foes A comparative genomics study of 23 Aspergillus species from section Flavi.</title>
        <authorList>
            <consortium name="DOE Joint Genome Institute"/>
            <person name="Kjaerbolling I."/>
            <person name="Vesth T."/>
            <person name="Frisvad J.C."/>
            <person name="Nybo J.L."/>
            <person name="Theobald S."/>
            <person name="Kildgaard S."/>
            <person name="Isbrandt T."/>
            <person name="Kuo A."/>
            <person name="Sato A."/>
            <person name="Lyhne E.K."/>
            <person name="Kogle M.E."/>
            <person name="Wiebenga A."/>
            <person name="Kun R.S."/>
            <person name="Lubbers R.J."/>
            <person name="Makela M.R."/>
            <person name="Barry K."/>
            <person name="Chovatia M."/>
            <person name="Clum A."/>
            <person name="Daum C."/>
            <person name="Haridas S."/>
            <person name="He G."/>
            <person name="LaButti K."/>
            <person name="Lipzen A."/>
            <person name="Mondo S."/>
            <person name="Riley R."/>
            <person name="Salamov A."/>
            <person name="Simmons B.A."/>
            <person name="Magnuson J.K."/>
            <person name="Henrissat B."/>
            <person name="Mortensen U.H."/>
            <person name="Larsen T.O."/>
            <person name="Devries R.P."/>
            <person name="Grigoriev I.V."/>
            <person name="Machida M."/>
            <person name="Baker S.E."/>
            <person name="Andersen M.R."/>
        </authorList>
    </citation>
    <scope>NUCLEOTIDE SEQUENCE [LARGE SCALE GENOMIC DNA]</scope>
    <source>
        <strain evidence="2 3">CBS 151.66</strain>
    </source>
</reference>
<sequence length="122" mass="13264">MAAIFSGYSNHDSNNVTPPAEPPLHHTPRHSNVDLHHPISTTMGAVLSTSTVAMRCSLVLSQQQGATPRSESDGFIITHLAKPAFYQCVTLDDEIHPESIDGTWYPARYEATDPELVAPRAA</sequence>
<dbReference type="EMBL" id="ML732328">
    <property type="protein sequence ID" value="KAB8069752.1"/>
    <property type="molecule type" value="Genomic_DNA"/>
</dbReference>
<name>A0A5N5WRM7_9EURO</name>
<dbReference type="AlphaFoldDB" id="A0A5N5WRM7"/>
<keyword evidence="3" id="KW-1185">Reference proteome</keyword>
<feature type="region of interest" description="Disordered" evidence="1">
    <location>
        <begin position="1"/>
        <end position="36"/>
    </location>
</feature>
<dbReference type="OrthoDB" id="2152029at2759"/>
<dbReference type="Proteomes" id="UP000326565">
    <property type="component" value="Unassembled WGS sequence"/>
</dbReference>
<organism evidence="2 3">
    <name type="scientific">Aspergillus leporis</name>
    <dbReference type="NCBI Taxonomy" id="41062"/>
    <lineage>
        <taxon>Eukaryota</taxon>
        <taxon>Fungi</taxon>
        <taxon>Dikarya</taxon>
        <taxon>Ascomycota</taxon>
        <taxon>Pezizomycotina</taxon>
        <taxon>Eurotiomycetes</taxon>
        <taxon>Eurotiomycetidae</taxon>
        <taxon>Eurotiales</taxon>
        <taxon>Aspergillaceae</taxon>
        <taxon>Aspergillus</taxon>
        <taxon>Aspergillus subgen. Circumdati</taxon>
    </lineage>
</organism>
<protein>
    <submittedName>
        <fullName evidence="2">Uncharacterized protein</fullName>
    </submittedName>
</protein>
<feature type="compositionally biased region" description="Polar residues" evidence="1">
    <location>
        <begin position="7"/>
        <end position="17"/>
    </location>
</feature>
<evidence type="ECO:0000313" key="2">
    <source>
        <dbReference type="EMBL" id="KAB8069752.1"/>
    </source>
</evidence>
<accession>A0A5N5WRM7</accession>
<gene>
    <name evidence="2" type="ORF">BDV29DRAFT_161139</name>
</gene>
<evidence type="ECO:0000313" key="3">
    <source>
        <dbReference type="Proteomes" id="UP000326565"/>
    </source>
</evidence>